<reference evidence="1 2" key="1">
    <citation type="submission" date="2018-06" db="EMBL/GenBank/DDBJ databases">
        <title>Genomic Encyclopedia of Type Strains, Phase IV (KMG-IV): sequencing the most valuable type-strain genomes for metagenomic binning, comparative biology and taxonomic classification.</title>
        <authorList>
            <person name="Goeker M."/>
        </authorList>
    </citation>
    <scope>NUCLEOTIDE SEQUENCE [LARGE SCALE GENOMIC DNA]</scope>
    <source>
        <strain evidence="1 2">DSM 26720</strain>
    </source>
</reference>
<accession>A0A364JSU2</accession>
<organism evidence="1 2">
    <name type="scientific">Falsochrobactrum ovis</name>
    <dbReference type="NCBI Taxonomy" id="1293442"/>
    <lineage>
        <taxon>Bacteria</taxon>
        <taxon>Pseudomonadati</taxon>
        <taxon>Pseudomonadota</taxon>
        <taxon>Alphaproteobacteria</taxon>
        <taxon>Hyphomicrobiales</taxon>
        <taxon>Brucellaceae</taxon>
        <taxon>Falsochrobactrum</taxon>
    </lineage>
</organism>
<name>A0A364JSU2_9HYPH</name>
<dbReference type="Proteomes" id="UP000249453">
    <property type="component" value="Unassembled WGS sequence"/>
</dbReference>
<proteinExistence type="predicted"/>
<comment type="caution">
    <text evidence="1">The sequence shown here is derived from an EMBL/GenBank/DDBJ whole genome shotgun (WGS) entry which is preliminary data.</text>
</comment>
<sequence>MTDIFPILSVLRILDRIGCHYHHDLRDGTQRSIFNMALLLTKAGQASAM</sequence>
<gene>
    <name evidence="1" type="ORF">C7374_11734</name>
</gene>
<keyword evidence="2" id="KW-1185">Reference proteome</keyword>
<protein>
    <recommendedName>
        <fullName evidence="3">Tn3 transposase DDE domain-containing protein</fullName>
    </recommendedName>
</protein>
<evidence type="ECO:0008006" key="3">
    <source>
        <dbReference type="Google" id="ProtNLM"/>
    </source>
</evidence>
<evidence type="ECO:0000313" key="2">
    <source>
        <dbReference type="Proteomes" id="UP000249453"/>
    </source>
</evidence>
<evidence type="ECO:0000313" key="1">
    <source>
        <dbReference type="EMBL" id="RAK25957.1"/>
    </source>
</evidence>
<dbReference type="EMBL" id="QLMK01000017">
    <property type="protein sequence ID" value="RAK25957.1"/>
    <property type="molecule type" value="Genomic_DNA"/>
</dbReference>
<dbReference type="AlphaFoldDB" id="A0A364JSU2"/>
<dbReference type="RefSeq" id="WP_158527855.1">
    <property type="nucleotide sequence ID" value="NZ_JBHEEY010000017.1"/>
</dbReference>